<dbReference type="InterPro" id="IPR054593">
    <property type="entry name" value="Beta-mannosidase-like_N2"/>
</dbReference>
<dbReference type="InterPro" id="IPR006102">
    <property type="entry name" value="Ig-like_GH2"/>
</dbReference>
<dbReference type="InterPro" id="IPR008979">
    <property type="entry name" value="Galactose-bd-like_sf"/>
</dbReference>
<proteinExistence type="inferred from homology"/>
<evidence type="ECO:0000313" key="8">
    <source>
        <dbReference type="EMBL" id="MCO4293991.1"/>
    </source>
</evidence>
<dbReference type="EMBL" id="JAMWYS010000051">
    <property type="protein sequence ID" value="MCO4293991.1"/>
    <property type="molecule type" value="Genomic_DNA"/>
</dbReference>
<dbReference type="GO" id="GO:0004553">
    <property type="term" value="F:hydrolase activity, hydrolyzing O-glycosyl compounds"/>
    <property type="evidence" value="ECO:0007669"/>
    <property type="project" value="InterPro"/>
</dbReference>
<dbReference type="InterPro" id="IPR013783">
    <property type="entry name" value="Ig-like_fold"/>
</dbReference>
<dbReference type="InterPro" id="IPR017853">
    <property type="entry name" value="GH"/>
</dbReference>
<dbReference type="Gene3D" id="3.20.20.80">
    <property type="entry name" value="Glycosidases"/>
    <property type="match status" value="1"/>
</dbReference>
<organism evidence="8 9">
    <name type="scientific">Solitalea agri</name>
    <dbReference type="NCBI Taxonomy" id="2953739"/>
    <lineage>
        <taxon>Bacteria</taxon>
        <taxon>Pseudomonadati</taxon>
        <taxon>Bacteroidota</taxon>
        <taxon>Sphingobacteriia</taxon>
        <taxon>Sphingobacteriales</taxon>
        <taxon>Sphingobacteriaceae</taxon>
        <taxon>Solitalea</taxon>
    </lineage>
</organism>
<dbReference type="PANTHER" id="PTHR43536:SF1">
    <property type="entry name" value="MANNOSYLGLYCOPROTEIN ENDO-BETA-MANNOSIDASE"/>
    <property type="match status" value="1"/>
</dbReference>
<feature type="domain" description="Glycoside hydrolase family 2 immunoglobulin-like beta-sandwich" evidence="4">
    <location>
        <begin position="248"/>
        <end position="341"/>
    </location>
</feature>
<comment type="caution">
    <text evidence="8">The sequence shown here is derived from an EMBL/GenBank/DDBJ whole genome shotgun (WGS) entry which is preliminary data.</text>
</comment>
<evidence type="ECO:0000256" key="3">
    <source>
        <dbReference type="ARBA" id="ARBA00023295"/>
    </source>
</evidence>
<keyword evidence="2 8" id="KW-0378">Hydrolase</keyword>
<dbReference type="Gene3D" id="2.60.120.260">
    <property type="entry name" value="Galactose-binding domain-like"/>
    <property type="match status" value="1"/>
</dbReference>
<reference evidence="8" key="1">
    <citation type="submission" date="2022-06" db="EMBL/GenBank/DDBJ databases">
        <title>Solitalea sp. MAHUQ-68 isolated from rhizospheric soil.</title>
        <authorList>
            <person name="Huq M.A."/>
        </authorList>
    </citation>
    <scope>NUCLEOTIDE SEQUENCE</scope>
    <source>
        <strain evidence="8">MAHUQ-68</strain>
    </source>
</reference>
<accession>A0A9X2F472</accession>
<evidence type="ECO:0000259" key="5">
    <source>
        <dbReference type="Pfam" id="PF02836"/>
    </source>
</evidence>
<dbReference type="InterPro" id="IPR043534">
    <property type="entry name" value="EBDG/EBM"/>
</dbReference>
<name>A0A9X2F472_9SPHI</name>
<dbReference type="Pfam" id="PF02836">
    <property type="entry name" value="Glyco_hydro_2_C"/>
    <property type="match status" value="1"/>
</dbReference>
<evidence type="ECO:0000259" key="4">
    <source>
        <dbReference type="Pfam" id="PF00703"/>
    </source>
</evidence>
<dbReference type="InterPro" id="IPR006103">
    <property type="entry name" value="Glyco_hydro_2_cat"/>
</dbReference>
<dbReference type="Pfam" id="PF22666">
    <property type="entry name" value="Glyco_hydro_2_N2"/>
    <property type="match status" value="1"/>
</dbReference>
<keyword evidence="9" id="KW-1185">Reference proteome</keyword>
<evidence type="ECO:0000256" key="1">
    <source>
        <dbReference type="ARBA" id="ARBA00007401"/>
    </source>
</evidence>
<dbReference type="Proteomes" id="UP001155182">
    <property type="component" value="Unassembled WGS sequence"/>
</dbReference>
<evidence type="ECO:0000256" key="2">
    <source>
        <dbReference type="ARBA" id="ARBA00022801"/>
    </source>
</evidence>
<dbReference type="SUPFAM" id="SSF49303">
    <property type="entry name" value="beta-Galactosidase/glucuronidase domain"/>
    <property type="match status" value="3"/>
</dbReference>
<protein>
    <submittedName>
        <fullName evidence="8">Glycosyl hydrolase</fullName>
    </submittedName>
</protein>
<dbReference type="RefSeq" id="WP_252588764.1">
    <property type="nucleotide sequence ID" value="NZ_JAMWYS010000051.1"/>
</dbReference>
<comment type="similarity">
    <text evidence="1">Belongs to the glycosyl hydrolase 2 family.</text>
</comment>
<feature type="domain" description="Exo-beta-D-glucosaminidase Ig-fold" evidence="6">
    <location>
        <begin position="771"/>
        <end position="876"/>
    </location>
</feature>
<dbReference type="PANTHER" id="PTHR43536">
    <property type="entry name" value="MANNOSYLGLYCOPROTEIN ENDO-BETA-MANNOSIDASE"/>
    <property type="match status" value="1"/>
</dbReference>
<feature type="domain" description="Glycoside hydrolase family 2 catalytic" evidence="5">
    <location>
        <begin position="352"/>
        <end position="507"/>
    </location>
</feature>
<gene>
    <name evidence="8" type="ORF">NF867_14085</name>
</gene>
<evidence type="ECO:0000313" key="9">
    <source>
        <dbReference type="Proteomes" id="UP001155182"/>
    </source>
</evidence>
<dbReference type="SUPFAM" id="SSF49785">
    <property type="entry name" value="Galactose-binding domain-like"/>
    <property type="match status" value="1"/>
</dbReference>
<evidence type="ECO:0000259" key="6">
    <source>
        <dbReference type="Pfam" id="PF18368"/>
    </source>
</evidence>
<dbReference type="SUPFAM" id="SSF51445">
    <property type="entry name" value="(Trans)glycosidases"/>
    <property type="match status" value="1"/>
</dbReference>
<dbReference type="InterPro" id="IPR041351">
    <property type="entry name" value="Ig_GlcNase"/>
</dbReference>
<evidence type="ECO:0000259" key="7">
    <source>
        <dbReference type="Pfam" id="PF22666"/>
    </source>
</evidence>
<dbReference type="InterPro" id="IPR036156">
    <property type="entry name" value="Beta-gal/glucu_dom_sf"/>
</dbReference>
<dbReference type="Pfam" id="PF18368">
    <property type="entry name" value="Ig_GlcNase"/>
    <property type="match status" value="1"/>
</dbReference>
<dbReference type="Pfam" id="PF00703">
    <property type="entry name" value="Glyco_hydro_2"/>
    <property type="match status" value="1"/>
</dbReference>
<dbReference type="Gene3D" id="2.60.40.10">
    <property type="entry name" value="Immunoglobulins"/>
    <property type="match status" value="3"/>
</dbReference>
<dbReference type="GO" id="GO:0005975">
    <property type="term" value="P:carbohydrate metabolic process"/>
    <property type="evidence" value="ECO:0007669"/>
    <property type="project" value="InterPro"/>
</dbReference>
<keyword evidence="3" id="KW-0326">Glycosidase</keyword>
<sequence>MKKRLGIIVLIILSITSFKLTAQNRYELNSGWVCAPITSIKEAGDAISSLSYSLKAWKPAVVPGTVLTSMLANKEIPDPFYGMNNNQIPDIYQTGRDHYTYWFVKDFKEEVLKGSQQVWLTFRGINYSCEIYLNGKKVNAEPNKGMFLRKTFNITSLLSSTGNNRLAVIVYPPDPVGNPNGGQGGDGMIARNVSHQYVAGWDWIQPIRDRNTGIWDKVFIERTGAVNIKDPHVVTLVPGKRKTSGIQAPAQLKLSADLQNASNKTVQGVLIYNFEGKSISKQVLLKANTTATVQLPDLTINNPRLWWPAGYGDQPLYNVKLEFVENGIVVTDTEPVSFGIREIQTEWNERTRSKQVSVNGQKIFIKGGNWIISDAMLRFSKERYDAEVRFHRDMNLNLIRVWGGALVERPEFYEACDKYGLLVFQDFWISGDCNGRWLDPMKLDDQWTRRKYPDDHNLFLESAADMIKMVRNHPSLAMWCGGNEMTPPEDILVPLRDSILPTLDGTRWFVEYSNADEMSYNSIGGNGDGPYGIQNIKTFWEERTYPFNSEVGSVGIGDYESLERFIPEENMKVPVFKSGVKPEELTDSVWTYHKYTGVGYNQFIEPYGKPKDLRDFALKAQLVNYDQYRGLIEGFSSHIWDWYTGVIIWKTQNPWTAMRGQMYDYYLDPNACLYGLKSGSERLHIMCNPVDGMVMVVNNGFEAQRNLMLEVKLIDMEGKEKLITQVFSNIDASSAKKYLSIKKELDEMAKTKGAFLTLRILDEHQKVVSDNFYWLPNESGQYTGLQEMKAADLQVNARKIAPGKLEVTLKNPTTNPVAFFNRVSVVDKQSSNRILPVFYSDNYLSVIPSGEKKVIVEFDPKLNSTELAIKLQGWNVTEKVITID</sequence>
<feature type="domain" description="Beta-mannosidase-like galactose-binding" evidence="7">
    <location>
        <begin position="55"/>
        <end position="215"/>
    </location>
</feature>
<dbReference type="AlphaFoldDB" id="A0A9X2F472"/>